<keyword evidence="1" id="KW-1133">Transmembrane helix</keyword>
<proteinExistence type="predicted"/>
<feature type="transmembrane region" description="Helical" evidence="1">
    <location>
        <begin position="37"/>
        <end position="55"/>
    </location>
</feature>
<comment type="caution">
    <text evidence="2">The sequence shown here is derived from an EMBL/GenBank/DDBJ whole genome shotgun (WGS) entry which is preliminary data.</text>
</comment>
<protein>
    <submittedName>
        <fullName evidence="2">Uncharacterized protein</fullName>
    </submittedName>
</protein>
<dbReference type="AlphaFoldDB" id="A0A0A0BN14"/>
<keyword evidence="1" id="KW-0472">Membrane</keyword>
<evidence type="ECO:0000256" key="1">
    <source>
        <dbReference type="SAM" id="Phobius"/>
    </source>
</evidence>
<evidence type="ECO:0000313" key="3">
    <source>
        <dbReference type="Proteomes" id="UP000054314"/>
    </source>
</evidence>
<dbReference type="EMBL" id="AXCZ01000196">
    <property type="protein sequence ID" value="KGM09346.1"/>
    <property type="molecule type" value="Genomic_DNA"/>
</dbReference>
<evidence type="ECO:0000313" key="2">
    <source>
        <dbReference type="EMBL" id="KGM09346.1"/>
    </source>
</evidence>
<name>A0A0A0BN14_9CELL</name>
<dbReference type="RefSeq" id="WP_035062309.1">
    <property type="nucleotide sequence ID" value="NZ_AXCZ01000196.1"/>
</dbReference>
<reference evidence="2 3" key="1">
    <citation type="submission" date="2013-08" db="EMBL/GenBank/DDBJ databases">
        <title>Genome sequencing of Cellulomonas bogoriensis 69B4.</title>
        <authorList>
            <person name="Chen F."/>
            <person name="Li Y."/>
            <person name="Wang G."/>
        </authorList>
    </citation>
    <scope>NUCLEOTIDE SEQUENCE [LARGE SCALE GENOMIC DNA]</scope>
    <source>
        <strain evidence="2 3">69B4</strain>
    </source>
</reference>
<keyword evidence="1" id="KW-0812">Transmembrane</keyword>
<keyword evidence="3" id="KW-1185">Reference proteome</keyword>
<dbReference type="Proteomes" id="UP000054314">
    <property type="component" value="Unassembled WGS sequence"/>
</dbReference>
<gene>
    <name evidence="2" type="ORF">N869_02025</name>
</gene>
<accession>A0A0A0BN14</accession>
<sequence>MLGVVTDPSFTFVMQLVAGPIVAVQIDRLTQRHGEGSVLWLLVGSAVLALSVWFARTREVIETVERDHNEGAWFEDRLGTVIDELKASIETTDEAARGEARAVLAELRAIRARLD</sequence>
<organism evidence="2 3">
    <name type="scientific">Cellulomonas bogoriensis 69B4 = DSM 16987</name>
    <dbReference type="NCBI Taxonomy" id="1386082"/>
    <lineage>
        <taxon>Bacteria</taxon>
        <taxon>Bacillati</taxon>
        <taxon>Actinomycetota</taxon>
        <taxon>Actinomycetes</taxon>
        <taxon>Micrococcales</taxon>
        <taxon>Cellulomonadaceae</taxon>
        <taxon>Cellulomonas</taxon>
    </lineage>
</organism>